<dbReference type="GO" id="GO:0016747">
    <property type="term" value="F:acyltransferase activity, transferring groups other than amino-acyl groups"/>
    <property type="evidence" value="ECO:0007669"/>
    <property type="project" value="InterPro"/>
</dbReference>
<dbReference type="PANTHER" id="PTHR43877">
    <property type="entry name" value="AMINOALKYLPHOSPHONATE N-ACETYLTRANSFERASE-RELATED-RELATED"/>
    <property type="match status" value="1"/>
</dbReference>
<protein>
    <recommendedName>
        <fullName evidence="3">N-acetyltransferase domain-containing protein</fullName>
    </recommendedName>
</protein>
<keyword evidence="2" id="KW-0012">Acyltransferase</keyword>
<accession>A0A1F6TIN6</accession>
<evidence type="ECO:0000259" key="3">
    <source>
        <dbReference type="PROSITE" id="PS51186"/>
    </source>
</evidence>
<comment type="caution">
    <text evidence="4">The sequence shown here is derived from an EMBL/GenBank/DDBJ whole genome shotgun (WGS) entry which is preliminary data.</text>
</comment>
<feature type="domain" description="N-acetyltransferase" evidence="3">
    <location>
        <begin position="5"/>
        <end position="150"/>
    </location>
</feature>
<evidence type="ECO:0000313" key="4">
    <source>
        <dbReference type="EMBL" id="OGI44984.1"/>
    </source>
</evidence>
<organism evidence="4 5">
    <name type="scientific">Candidatus Muproteobacteria bacterium RBG_16_65_31</name>
    <dbReference type="NCBI Taxonomy" id="1817759"/>
    <lineage>
        <taxon>Bacteria</taxon>
        <taxon>Pseudomonadati</taxon>
        <taxon>Pseudomonadota</taxon>
        <taxon>Candidatus Muproteobacteria</taxon>
    </lineage>
</organism>
<proteinExistence type="predicted"/>
<dbReference type="EMBL" id="MFST01000028">
    <property type="protein sequence ID" value="OGI44984.1"/>
    <property type="molecule type" value="Genomic_DNA"/>
</dbReference>
<dbReference type="AlphaFoldDB" id="A0A1F6TIN6"/>
<dbReference type="Pfam" id="PF00583">
    <property type="entry name" value="Acetyltransf_1"/>
    <property type="match status" value="1"/>
</dbReference>
<gene>
    <name evidence="4" type="ORF">A2V92_06920</name>
</gene>
<evidence type="ECO:0000256" key="1">
    <source>
        <dbReference type="ARBA" id="ARBA00022679"/>
    </source>
</evidence>
<dbReference type="Proteomes" id="UP000179344">
    <property type="component" value="Unassembled WGS sequence"/>
</dbReference>
<dbReference type="Gene3D" id="3.40.630.30">
    <property type="match status" value="1"/>
</dbReference>
<dbReference type="InterPro" id="IPR050832">
    <property type="entry name" value="Bact_Acetyltransf"/>
</dbReference>
<reference evidence="4 5" key="1">
    <citation type="journal article" date="2016" name="Nat. Commun.">
        <title>Thousands of microbial genomes shed light on interconnected biogeochemical processes in an aquifer system.</title>
        <authorList>
            <person name="Anantharaman K."/>
            <person name="Brown C.T."/>
            <person name="Hug L.A."/>
            <person name="Sharon I."/>
            <person name="Castelle C.J."/>
            <person name="Probst A.J."/>
            <person name="Thomas B.C."/>
            <person name="Singh A."/>
            <person name="Wilkins M.J."/>
            <person name="Karaoz U."/>
            <person name="Brodie E.L."/>
            <person name="Williams K.H."/>
            <person name="Hubbard S.S."/>
            <person name="Banfield J.F."/>
        </authorList>
    </citation>
    <scope>NUCLEOTIDE SEQUENCE [LARGE SCALE GENOMIC DNA]</scope>
</reference>
<dbReference type="InterPro" id="IPR000182">
    <property type="entry name" value="GNAT_dom"/>
</dbReference>
<name>A0A1F6TIN6_9PROT</name>
<dbReference type="PROSITE" id="PS51186">
    <property type="entry name" value="GNAT"/>
    <property type="match status" value="1"/>
</dbReference>
<sequence>MQRTPHIRRARLADLAALLALEARFPTDRVSRTSFRRLITRGRAQVLVCEDGEAMLGNAVVLHRAHSRAARLYSLIVHPDHRGRGLGGLLLEAAERAAAVEGCLAMSLEVRPDNTAARQLYLKCGYAAVETLADFYEDRSPALRLRKLLPAREPRAGALPAYEPATATV</sequence>
<keyword evidence="1" id="KW-0808">Transferase</keyword>
<evidence type="ECO:0000256" key="2">
    <source>
        <dbReference type="ARBA" id="ARBA00023315"/>
    </source>
</evidence>
<evidence type="ECO:0000313" key="5">
    <source>
        <dbReference type="Proteomes" id="UP000179344"/>
    </source>
</evidence>
<dbReference type="SUPFAM" id="SSF55729">
    <property type="entry name" value="Acyl-CoA N-acyltransferases (Nat)"/>
    <property type="match status" value="1"/>
</dbReference>
<dbReference type="InterPro" id="IPR016181">
    <property type="entry name" value="Acyl_CoA_acyltransferase"/>
</dbReference>